<evidence type="ECO:0000313" key="3">
    <source>
        <dbReference type="Proteomes" id="UP000308891"/>
    </source>
</evidence>
<dbReference type="Pfam" id="PF05751">
    <property type="entry name" value="FixH"/>
    <property type="match status" value="1"/>
</dbReference>
<gene>
    <name evidence="2" type="ORF">E5K04_16115</name>
</gene>
<sequence length="174" mass="19116">MQTSTGAARPWYKEPWVLGLIAGPAVVVVAGFITFYLAASTFDGMVSDDYYKQGKEINMQLVRDEHAAQMGLTAQVLVSPDMKTVSVTASSKAPLEGPLLLRLMHPASESFDQTIELRAQGAGRYVGTIKPHNANHWYLRLEDTSGQWRVQGEWRPSEGNAVLLGTPKLEAVEQ</sequence>
<dbReference type="InterPro" id="IPR008620">
    <property type="entry name" value="FixH"/>
</dbReference>
<dbReference type="OrthoDB" id="5295180at2"/>
<comment type="caution">
    <text evidence="2">The sequence shown here is derived from an EMBL/GenBank/DDBJ whole genome shotgun (WGS) entry which is preliminary data.</text>
</comment>
<dbReference type="Proteomes" id="UP000308891">
    <property type="component" value="Unassembled WGS sequence"/>
</dbReference>
<evidence type="ECO:0000313" key="2">
    <source>
        <dbReference type="EMBL" id="TIC78463.1"/>
    </source>
</evidence>
<keyword evidence="1" id="KW-1133">Transmembrane helix</keyword>
<organism evidence="2 3">
    <name type="scientific">Crenobacter intestini</name>
    <dbReference type="NCBI Taxonomy" id="2563443"/>
    <lineage>
        <taxon>Bacteria</taxon>
        <taxon>Pseudomonadati</taxon>
        <taxon>Pseudomonadota</taxon>
        <taxon>Betaproteobacteria</taxon>
        <taxon>Neisseriales</taxon>
        <taxon>Neisseriaceae</taxon>
        <taxon>Crenobacter</taxon>
    </lineage>
</organism>
<keyword evidence="1" id="KW-0812">Transmembrane</keyword>
<proteinExistence type="predicted"/>
<keyword evidence="3" id="KW-1185">Reference proteome</keyword>
<feature type="transmembrane region" description="Helical" evidence="1">
    <location>
        <begin position="16"/>
        <end position="38"/>
    </location>
</feature>
<reference evidence="2 3" key="1">
    <citation type="submission" date="2019-04" db="EMBL/GenBank/DDBJ databases">
        <title>Crenobacter sp. nov.</title>
        <authorList>
            <person name="Shi S."/>
        </authorList>
    </citation>
    <scope>NUCLEOTIDE SEQUENCE [LARGE SCALE GENOMIC DNA]</scope>
    <source>
        <strain evidence="2 3">GY 70310</strain>
    </source>
</reference>
<evidence type="ECO:0000256" key="1">
    <source>
        <dbReference type="SAM" id="Phobius"/>
    </source>
</evidence>
<name>A0A4V4N710_9NEIS</name>
<protein>
    <submittedName>
        <fullName evidence="2">Nitrogen fixation protein FixH</fullName>
    </submittedName>
</protein>
<dbReference type="AlphaFoldDB" id="A0A4V4N710"/>
<keyword evidence="1" id="KW-0472">Membrane</keyword>
<accession>A0A4V4N710</accession>
<dbReference type="RefSeq" id="WP_136555870.1">
    <property type="nucleotide sequence ID" value="NZ_STGJ01000029.1"/>
</dbReference>
<dbReference type="EMBL" id="STGJ01000029">
    <property type="protein sequence ID" value="TIC78463.1"/>
    <property type="molecule type" value="Genomic_DNA"/>
</dbReference>